<evidence type="ECO:0000256" key="1">
    <source>
        <dbReference type="SAM" id="MobiDB-lite"/>
    </source>
</evidence>
<protein>
    <recommendedName>
        <fullName evidence="5">Cytochrome p450</fullName>
    </recommendedName>
</protein>
<feature type="compositionally biased region" description="Basic and acidic residues" evidence="1">
    <location>
        <begin position="353"/>
        <end position="362"/>
    </location>
</feature>
<keyword evidence="2" id="KW-0472">Membrane</keyword>
<evidence type="ECO:0000313" key="4">
    <source>
        <dbReference type="Proteomes" id="UP001521184"/>
    </source>
</evidence>
<reference evidence="3 4" key="1">
    <citation type="journal article" date="2023" name="Plant Dis.">
        <title>First Report of Diplodia intermedia Causing Canker and Dieback Diseases on Apple Trees in Canada.</title>
        <authorList>
            <person name="Ellouze W."/>
            <person name="Ilyukhin E."/>
            <person name="Sulman M."/>
            <person name="Ali S."/>
        </authorList>
    </citation>
    <scope>NUCLEOTIDE SEQUENCE [LARGE SCALE GENOMIC DNA]</scope>
    <source>
        <strain evidence="3 4">M45-28</strain>
    </source>
</reference>
<comment type="caution">
    <text evidence="3">The sequence shown here is derived from an EMBL/GenBank/DDBJ whole genome shotgun (WGS) entry which is preliminary data.</text>
</comment>
<organism evidence="3 4">
    <name type="scientific">Diplodia intermedia</name>
    <dbReference type="NCBI Taxonomy" id="856260"/>
    <lineage>
        <taxon>Eukaryota</taxon>
        <taxon>Fungi</taxon>
        <taxon>Dikarya</taxon>
        <taxon>Ascomycota</taxon>
        <taxon>Pezizomycotina</taxon>
        <taxon>Dothideomycetes</taxon>
        <taxon>Dothideomycetes incertae sedis</taxon>
        <taxon>Botryosphaeriales</taxon>
        <taxon>Botryosphaeriaceae</taxon>
        <taxon>Diplodia</taxon>
    </lineage>
</organism>
<dbReference type="EMBL" id="JAKEKT020000159">
    <property type="protein sequence ID" value="KAL1633285.1"/>
    <property type="molecule type" value="Genomic_DNA"/>
</dbReference>
<keyword evidence="4" id="KW-1185">Reference proteome</keyword>
<keyword evidence="2" id="KW-0812">Transmembrane</keyword>
<dbReference type="Proteomes" id="UP001521184">
    <property type="component" value="Unassembled WGS sequence"/>
</dbReference>
<accession>A0ABR3T166</accession>
<sequence length="368" mass="41423">MNGSYENHESEFYPIPKLQVPHADILLFSLGTNTVIFQEETTDAWYSARSFLATPYWNGAGFNNSGVYYPDKAASIMGCTSQVQWCNPNLPPDTRCTPLESWLDFFEPHPTIIRNAREYDLLRWMVDIQNTKFRGMNDVVNILGSAALIGRQKLANGIQGPIASNQWQLEVESWFATLMAAYQQDYVEVATGPSDPRIPIDTTHRNGIGDGFCKAQKIRSTAFTNFSTFGLGIIFGVGGLVVVLSYTLEPFAAWVQRRRMLDQYSRLEWNTNEVLQLQRLAHEELGVGPWRRCDGGVPVTERSGEYLAMLDIDDRKHPRLKAPPFTLKQLVAAEVHMVEPKEDGNLAPDSESEANRARRESTDVEGVV</sequence>
<proteinExistence type="predicted"/>
<name>A0ABR3T166_9PEZI</name>
<feature type="transmembrane region" description="Helical" evidence="2">
    <location>
        <begin position="226"/>
        <end position="248"/>
    </location>
</feature>
<feature type="region of interest" description="Disordered" evidence="1">
    <location>
        <begin position="338"/>
        <end position="368"/>
    </location>
</feature>
<keyword evidence="2" id="KW-1133">Transmembrane helix</keyword>
<gene>
    <name evidence="3" type="ORF">SLS58_011151</name>
</gene>
<evidence type="ECO:0008006" key="5">
    <source>
        <dbReference type="Google" id="ProtNLM"/>
    </source>
</evidence>
<evidence type="ECO:0000256" key="2">
    <source>
        <dbReference type="SAM" id="Phobius"/>
    </source>
</evidence>
<evidence type="ECO:0000313" key="3">
    <source>
        <dbReference type="EMBL" id="KAL1633285.1"/>
    </source>
</evidence>